<sequence>MAILKAVKYVADKNYKALFNILSDSRSAIQTICDPSSLNPIAAEIRGKIMSMEHNKAKIMLYWINTHNGIQGNEKADVLVKRAALKNKQRPAYDRVPLSYAKRLAKWSPCSLQVWQKRYEASPISNLTKIFFPDILIAYKIIKNIKKTHLTTQLFTGHGVNKAYLYKYKLSSSPGCICDENLEQTVEHLLIDCPRFSKTSFESECSMGVTIKKDNLSIIMQDNNCRTIFMKFALRVLRIISKENGSKHID</sequence>
<name>A0AAV1LNU6_9NEOP</name>
<protein>
    <recommendedName>
        <fullName evidence="1">RNase H type-1 domain-containing protein</fullName>
    </recommendedName>
</protein>
<dbReference type="InterPro" id="IPR036397">
    <property type="entry name" value="RNaseH_sf"/>
</dbReference>
<dbReference type="CDD" id="cd09276">
    <property type="entry name" value="Rnase_HI_RT_non_LTR"/>
    <property type="match status" value="1"/>
</dbReference>
<dbReference type="PROSITE" id="PS50879">
    <property type="entry name" value="RNASE_H_1"/>
    <property type="match status" value="1"/>
</dbReference>
<dbReference type="Proteomes" id="UP001314205">
    <property type="component" value="Unassembled WGS sequence"/>
</dbReference>
<keyword evidence="3" id="KW-1185">Reference proteome</keyword>
<dbReference type="InterPro" id="IPR012337">
    <property type="entry name" value="RNaseH-like_sf"/>
</dbReference>
<organism evidence="2 3">
    <name type="scientific">Parnassius mnemosyne</name>
    <name type="common">clouded apollo</name>
    <dbReference type="NCBI Taxonomy" id="213953"/>
    <lineage>
        <taxon>Eukaryota</taxon>
        <taxon>Metazoa</taxon>
        <taxon>Ecdysozoa</taxon>
        <taxon>Arthropoda</taxon>
        <taxon>Hexapoda</taxon>
        <taxon>Insecta</taxon>
        <taxon>Pterygota</taxon>
        <taxon>Neoptera</taxon>
        <taxon>Endopterygota</taxon>
        <taxon>Lepidoptera</taxon>
        <taxon>Glossata</taxon>
        <taxon>Ditrysia</taxon>
        <taxon>Papilionoidea</taxon>
        <taxon>Papilionidae</taxon>
        <taxon>Parnassiinae</taxon>
        <taxon>Parnassini</taxon>
        <taxon>Parnassius</taxon>
        <taxon>Driopa</taxon>
    </lineage>
</organism>
<dbReference type="SUPFAM" id="SSF53098">
    <property type="entry name" value="Ribonuclease H-like"/>
    <property type="match status" value="1"/>
</dbReference>
<comment type="caution">
    <text evidence="2">The sequence shown here is derived from an EMBL/GenBank/DDBJ whole genome shotgun (WGS) entry which is preliminary data.</text>
</comment>
<dbReference type="GO" id="GO:0003676">
    <property type="term" value="F:nucleic acid binding"/>
    <property type="evidence" value="ECO:0007669"/>
    <property type="project" value="InterPro"/>
</dbReference>
<proteinExistence type="predicted"/>
<accession>A0AAV1LNU6</accession>
<evidence type="ECO:0000313" key="3">
    <source>
        <dbReference type="Proteomes" id="UP001314205"/>
    </source>
</evidence>
<gene>
    <name evidence="2" type="ORF">PARMNEM_LOCUS15300</name>
</gene>
<dbReference type="EMBL" id="CAVLGL010000093">
    <property type="protein sequence ID" value="CAK1595879.1"/>
    <property type="molecule type" value="Genomic_DNA"/>
</dbReference>
<reference evidence="2 3" key="1">
    <citation type="submission" date="2023-11" db="EMBL/GenBank/DDBJ databases">
        <authorList>
            <person name="Hedman E."/>
            <person name="Englund M."/>
            <person name="Stromberg M."/>
            <person name="Nyberg Akerstrom W."/>
            <person name="Nylinder S."/>
            <person name="Jareborg N."/>
            <person name="Kallberg Y."/>
            <person name="Kronander E."/>
        </authorList>
    </citation>
    <scope>NUCLEOTIDE SEQUENCE [LARGE SCALE GENOMIC DNA]</scope>
</reference>
<dbReference type="AlphaFoldDB" id="A0AAV1LNU6"/>
<evidence type="ECO:0000313" key="2">
    <source>
        <dbReference type="EMBL" id="CAK1595879.1"/>
    </source>
</evidence>
<feature type="domain" description="RNase H type-1" evidence="1">
    <location>
        <begin position="1"/>
        <end position="85"/>
    </location>
</feature>
<dbReference type="GO" id="GO:0004523">
    <property type="term" value="F:RNA-DNA hybrid ribonuclease activity"/>
    <property type="evidence" value="ECO:0007669"/>
    <property type="project" value="InterPro"/>
</dbReference>
<dbReference type="Gene3D" id="3.30.420.10">
    <property type="entry name" value="Ribonuclease H-like superfamily/Ribonuclease H"/>
    <property type="match status" value="1"/>
</dbReference>
<dbReference type="InterPro" id="IPR002156">
    <property type="entry name" value="RNaseH_domain"/>
</dbReference>
<evidence type="ECO:0000259" key="1">
    <source>
        <dbReference type="PROSITE" id="PS50879"/>
    </source>
</evidence>
<dbReference type="Pfam" id="PF00075">
    <property type="entry name" value="RNase_H"/>
    <property type="match status" value="1"/>
</dbReference>